<reference evidence="2" key="1">
    <citation type="submission" date="2023-07" db="EMBL/GenBank/DDBJ databases">
        <title>Genomic Encyclopedia of Type Strains, Phase IV (KMG-IV): sequencing the most valuable type-strain genomes for metagenomic binning, comparative biology and taxonomic classification.</title>
        <authorList>
            <person name="Goeker M."/>
        </authorList>
    </citation>
    <scope>NUCLEOTIDE SEQUENCE</scope>
    <source>
        <strain evidence="2">DSM 24202</strain>
    </source>
</reference>
<dbReference type="Pfam" id="PF17963">
    <property type="entry name" value="Big_9"/>
    <property type="match status" value="1"/>
</dbReference>
<dbReference type="Gene3D" id="2.60.40.2810">
    <property type="match status" value="1"/>
</dbReference>
<evidence type="ECO:0000313" key="3">
    <source>
        <dbReference type="Proteomes" id="UP001238163"/>
    </source>
</evidence>
<dbReference type="InterPro" id="IPR002126">
    <property type="entry name" value="Cadherin-like_dom"/>
</dbReference>
<dbReference type="PROSITE" id="PS50268">
    <property type="entry name" value="CADHERIN_2"/>
    <property type="match status" value="1"/>
</dbReference>
<comment type="caution">
    <text evidence="2">The sequence shown here is derived from an EMBL/GenBank/DDBJ whole genome shotgun (WGS) entry which is preliminary data.</text>
</comment>
<evidence type="ECO:0000259" key="1">
    <source>
        <dbReference type="PROSITE" id="PS50268"/>
    </source>
</evidence>
<dbReference type="Proteomes" id="UP001238163">
    <property type="component" value="Unassembled WGS sequence"/>
</dbReference>
<accession>A0AAE3VER2</accession>
<protein>
    <recommendedName>
        <fullName evidence="1">Cadherin domain-containing protein</fullName>
    </recommendedName>
</protein>
<dbReference type="GO" id="GO:0016020">
    <property type="term" value="C:membrane"/>
    <property type="evidence" value="ECO:0007669"/>
    <property type="project" value="InterPro"/>
</dbReference>
<dbReference type="InterPro" id="IPR015919">
    <property type="entry name" value="Cadherin-like_sf"/>
</dbReference>
<gene>
    <name evidence="2" type="ORF">J3R75_001060</name>
</gene>
<dbReference type="SUPFAM" id="SSF49313">
    <property type="entry name" value="Cadherin-like"/>
    <property type="match status" value="1"/>
</dbReference>
<organism evidence="2 3">
    <name type="scientific">Oligosphaera ethanolica</name>
    <dbReference type="NCBI Taxonomy" id="760260"/>
    <lineage>
        <taxon>Bacteria</taxon>
        <taxon>Pseudomonadati</taxon>
        <taxon>Lentisphaerota</taxon>
        <taxon>Oligosphaeria</taxon>
        <taxon>Oligosphaerales</taxon>
        <taxon>Oligosphaeraceae</taxon>
        <taxon>Oligosphaera</taxon>
    </lineage>
</organism>
<feature type="domain" description="Cadherin" evidence="1">
    <location>
        <begin position="1194"/>
        <end position="1274"/>
    </location>
</feature>
<dbReference type="RefSeq" id="WP_307260292.1">
    <property type="nucleotide sequence ID" value="NZ_JAUSVL010000001.1"/>
</dbReference>
<dbReference type="GO" id="GO:0005509">
    <property type="term" value="F:calcium ion binding"/>
    <property type="evidence" value="ECO:0007669"/>
    <property type="project" value="InterPro"/>
</dbReference>
<keyword evidence="3" id="KW-1185">Reference proteome</keyword>
<name>A0AAE3VER2_9BACT</name>
<proteinExistence type="predicted"/>
<evidence type="ECO:0000313" key="2">
    <source>
        <dbReference type="EMBL" id="MDQ0288953.1"/>
    </source>
</evidence>
<dbReference type="EMBL" id="JAUSVL010000001">
    <property type="protein sequence ID" value="MDQ0288953.1"/>
    <property type="molecule type" value="Genomic_DNA"/>
</dbReference>
<dbReference type="GO" id="GO:0007156">
    <property type="term" value="P:homophilic cell adhesion via plasma membrane adhesion molecules"/>
    <property type="evidence" value="ECO:0007669"/>
    <property type="project" value="InterPro"/>
</dbReference>
<sequence>MTFDLASSGGMDFTGVAADAINEVAAAYTADANITKTGVSGQSLTLNVKSAVGKYAMEATDGEILIAKIFVSIPPAMVGANNLPYMLANSTAFNETTLGQSAWASVTPAYNVVQQIPIAVFTKRAVAAGSLFIQKGAETSKVYTLTCTGGDASKPVTYAITTQPTKGTVTVAGDKATYTVTDTETEFYDANADTFQFTASDATTGTSAPATVTVSYRANPPAVITALDGMPAIGSTFTVPEVDGNGDPSFFTLGINATDDPIVTPNGVAKIEWSVALGDETNAWTIDVPVTNYDPAHPSQDSTITLTLPGYGTITSSPLLRTKDFIVTATVTDTIGVTSTATWTVKVTDMPQLDFNVEADNFVHGVDQHATINIYMNANAKVKSFVMTFDLANSGGMDFVGTPADAIKEVTAAFSADANFTKTGVSGQSLTFNVKSAVGKYAMEATGGEILIAQILVAIPQAMIGVNNMPYKLAASFAFNEQTLGQSAWGKVTPPYNVVQQIPVPVFTKRAVAAGSLFIQKGAETSKVYTLTSTGGDASKPVTYAITTQPTKGTVTIAGDKATYTVTDTNTEFYDNAADTFQFTASDATTGTSAPATVTVSYRANPPAVITALGGQPALGSTLTVPEVDGNGAPSFFTLGINATDDPIVTPNGVAKIEWAVALGDETNAWTIDAQVSNYDPAQPSQDSTITITLPGYDTITGSPRPANKDFTVTASVTDVTGTTSTATWTVKVTDVDRPQGAPQAITGFTPAAPKTGDNVTINFIGTPAADPDGDAISYVVEWISGTKFLSGPSLPSTITQKGETWTASVVSVTSPYGAEFHSFSVTADVTIGNTAPVVANGSMYLIKSVEAEQTFTLTATDADPADVFSYAVVAAPTKGTVVINGNVATYTVTDPSQEFFGAAVDTFTFVANDGTDDSNIATVTVAFRENAFPNIVALPGQPALGTVVDVPEVDATGTPSVFTLGINASDSNIGSPFGVKKIAWAVNGNPAGWVVSTPSTVYANIPSQDNSVSITLPGYETIAGAGRPASQDFTVTITVWDAMDVESTATWTIRVGDVDRPASAPTTLEILVDGAAIADGGEARVAQAITLNADGSVDPDGDVVTGYDYTWANDKTVSTDIATRAKGETWTVTAKAKTTAYGAEAISTESSTKSVVIVNTPPALALVDPLPWTGATALLEDCATTTLPLTDFVTPTDDDVADLEAGRSYTIAFTQTDAGSFTYDPTQKTVAFTPAIDFNGDVTFTVTANDGTADSEPIDVVFTVLPVNDAPSIAIADFYATPNDCNEELIEWGPFDVNMGGGTDENPQGLQEFTLVELVDPDGILGGFGWIYNNGSQGSRVTINFGLLESAKDKVGAEAIVRFTIQDGGDVANGGVDTSAVTEFKIVLGAMPWYPLYQLTDAKLAENPAFADYTSYVVRIKDGDAVLAQNTLMKTDSPQDMLFTPAKYLSSDVPCSGLLPSATAGENKPYTVEILPRDESGVVNDPAKVLLDTVLVPFYAAPTAASFANADDAVITPDGNTVTFNIKAPLASTYTLKVYSILLGAAPKLVFERNNVKFQPRADGMIIPVTTLLAEFLTPGEYIADLSSTNPAGASAAVLDTAMFTIAAAGQSTLSGMVNVPEVDANGNPSIATLGVTAAAANAVAPHGVKRITWEIVGNHAGWAIDAPSTEYPNAPIEEDSTVNITLPGYEAIAGAGRPANQDFFVTVTVTDAMNVDTSATWTIRVSDVDRAASDPTTLNILVAGAAIADGGEAKVAQAITLTADGSVDPDGDAVTGYDFTWANDKNASTDIATRAKGETWTVTAKAKTTAYGAEVVSTEGSTTSVVIANTPPVLALVDPLPWTGATALLEDCATTTLPLTDFVTPTDDDVADLDAGRSYTIAFPQTDAGSLTYDPTQKTVAFTPAVDFNGYVSFTVTANDGAADSAPIDVTFTVLPVNDAPVVAVTNFYALPDDCTSELITWGPFDVNMGGGVDENVQVLRGFTQVEQVDPDGILGSFSQVSYNGSQGSQVTLNFSLLETAKDKVGSEAIVRFTIQDDGGVANGGSDTSTVAEFKIVLHAAPLAVTVTNLPRNPGDSAPITLAFNANLDLDVDVLRSAIALRFAGEEWAFTLSRTDARNYTLDGLLDNAWTSGEFELTIDLVSLSGRANNATYTVKWSYACDLIDYAWQPGWNAICLPFTIAHPQTIAMLLDAPCYRMADDKYVISNDVPLQTPLWVFRENHQNSLGVCGGGEPAPYYPPVAVAGLLPANPPLGLPDLPADQWSFVGIGQEVATLPNGHTAWEWRGAKYVQATALYPSQVYWIYKQAAQ</sequence>